<dbReference type="InParanoid" id="T1IEM4"/>
<accession>T1IEM4</accession>
<dbReference type="EnsemblMetazoa" id="RPRC014743-RA">
    <property type="protein sequence ID" value="RPRC014743-PA"/>
    <property type="gene ID" value="RPRC014743"/>
</dbReference>
<keyword evidence="3" id="KW-1185">Reference proteome</keyword>
<proteinExistence type="predicted"/>
<name>T1IEM4_RHOPR</name>
<feature type="compositionally biased region" description="Basic residues" evidence="1">
    <location>
        <begin position="10"/>
        <end position="26"/>
    </location>
</feature>
<dbReference type="Proteomes" id="UP000015103">
    <property type="component" value="Unassembled WGS sequence"/>
</dbReference>
<organism evidence="2 3">
    <name type="scientific">Rhodnius prolixus</name>
    <name type="common">Triatomid bug</name>
    <dbReference type="NCBI Taxonomy" id="13249"/>
    <lineage>
        <taxon>Eukaryota</taxon>
        <taxon>Metazoa</taxon>
        <taxon>Ecdysozoa</taxon>
        <taxon>Arthropoda</taxon>
        <taxon>Hexapoda</taxon>
        <taxon>Insecta</taxon>
        <taxon>Pterygota</taxon>
        <taxon>Neoptera</taxon>
        <taxon>Paraneoptera</taxon>
        <taxon>Hemiptera</taxon>
        <taxon>Heteroptera</taxon>
        <taxon>Panheteroptera</taxon>
        <taxon>Cimicomorpha</taxon>
        <taxon>Reduviidae</taxon>
        <taxon>Triatominae</taxon>
        <taxon>Rhodnius</taxon>
    </lineage>
</organism>
<evidence type="ECO:0000313" key="2">
    <source>
        <dbReference type="EnsemblMetazoa" id="RPRC014743-PA"/>
    </source>
</evidence>
<dbReference type="STRING" id="13249.T1IEM4"/>
<dbReference type="AlphaFoldDB" id="T1IEM4"/>
<feature type="region of interest" description="Disordered" evidence="1">
    <location>
        <begin position="1"/>
        <end position="56"/>
    </location>
</feature>
<dbReference type="EMBL" id="ACPB03011512">
    <property type="status" value="NOT_ANNOTATED_CDS"/>
    <property type="molecule type" value="Genomic_DNA"/>
</dbReference>
<reference evidence="2" key="1">
    <citation type="submission" date="2015-05" db="UniProtKB">
        <authorList>
            <consortium name="EnsemblMetazoa"/>
        </authorList>
    </citation>
    <scope>IDENTIFICATION</scope>
</reference>
<dbReference type="VEuPathDB" id="VectorBase:RPRC014743"/>
<feature type="compositionally biased region" description="Basic and acidic residues" evidence="1">
    <location>
        <begin position="46"/>
        <end position="56"/>
    </location>
</feature>
<dbReference type="HOGENOM" id="CLU_3016737_0_0_1"/>
<sequence>MGTQADDPRRKRAKMGKSKKAKKGRMQKVDTRILGFSTTSAPDRINVGDREYPDDL</sequence>
<evidence type="ECO:0000313" key="3">
    <source>
        <dbReference type="Proteomes" id="UP000015103"/>
    </source>
</evidence>
<evidence type="ECO:0000256" key="1">
    <source>
        <dbReference type="SAM" id="MobiDB-lite"/>
    </source>
</evidence>
<protein>
    <submittedName>
        <fullName evidence="2">Uncharacterized protein</fullName>
    </submittedName>
</protein>